<keyword evidence="2" id="KW-0812">Transmembrane</keyword>
<keyword evidence="2" id="KW-1133">Transmembrane helix</keyword>
<evidence type="ECO:0000256" key="2">
    <source>
        <dbReference type="SAM" id="Phobius"/>
    </source>
</evidence>
<protein>
    <submittedName>
        <fullName evidence="3">Uncharacterized protein</fullName>
    </submittedName>
</protein>
<feature type="region of interest" description="Disordered" evidence="1">
    <location>
        <begin position="1"/>
        <end position="37"/>
    </location>
</feature>
<accession>A0AA39V7P9</accession>
<organism evidence="3 4">
    <name type="scientific">Cladonia borealis</name>
    <dbReference type="NCBI Taxonomy" id="184061"/>
    <lineage>
        <taxon>Eukaryota</taxon>
        <taxon>Fungi</taxon>
        <taxon>Dikarya</taxon>
        <taxon>Ascomycota</taxon>
        <taxon>Pezizomycotina</taxon>
        <taxon>Lecanoromycetes</taxon>
        <taxon>OSLEUM clade</taxon>
        <taxon>Lecanoromycetidae</taxon>
        <taxon>Lecanorales</taxon>
        <taxon>Lecanorineae</taxon>
        <taxon>Cladoniaceae</taxon>
        <taxon>Cladonia</taxon>
    </lineage>
</organism>
<gene>
    <name evidence="3" type="ORF">JMJ35_001442</name>
</gene>
<comment type="caution">
    <text evidence="3">The sequence shown here is derived from an EMBL/GenBank/DDBJ whole genome shotgun (WGS) entry which is preliminary data.</text>
</comment>
<evidence type="ECO:0000256" key="1">
    <source>
        <dbReference type="SAM" id="MobiDB-lite"/>
    </source>
</evidence>
<proteinExistence type="predicted"/>
<feature type="compositionally biased region" description="Low complexity" evidence="1">
    <location>
        <begin position="1"/>
        <end position="13"/>
    </location>
</feature>
<dbReference type="AlphaFoldDB" id="A0AA39V7P9"/>
<evidence type="ECO:0000313" key="4">
    <source>
        <dbReference type="Proteomes" id="UP001166286"/>
    </source>
</evidence>
<name>A0AA39V7P9_9LECA</name>
<dbReference type="EMBL" id="JAFEKC020000002">
    <property type="protein sequence ID" value="KAK0516839.1"/>
    <property type="molecule type" value="Genomic_DNA"/>
</dbReference>
<reference evidence="3" key="1">
    <citation type="submission" date="2023-03" db="EMBL/GenBank/DDBJ databases">
        <title>Complete genome of Cladonia borealis.</title>
        <authorList>
            <person name="Park H."/>
        </authorList>
    </citation>
    <scope>NUCLEOTIDE SEQUENCE</scope>
    <source>
        <strain evidence="3">ANT050790</strain>
    </source>
</reference>
<keyword evidence="4" id="KW-1185">Reference proteome</keyword>
<dbReference type="Proteomes" id="UP001166286">
    <property type="component" value="Unassembled WGS sequence"/>
</dbReference>
<sequence length="269" mass="29354">MQYPSSAHISSSSDIEAKPGRFSRTSTNIGSPASFHTKHSVSDSAQLALAIRSLNGNSILVLIPVQRVVNGEQTWSYVGNFLKRVSSTHHRGTWIETLFARDVVGTAYIHQVSPHFKTALLPSPRSLPHKSPCVALTTVNHQITPCDPSLSVPCFRVSLREYKDDTLFTQALERPALLSRQADYLCHQEGFTVVSTTTMDLCGQSVIVVNRELDKLKVIWLLSPLLVVSPGLGLVIGLRSHNAEVGLAVSAVIFALVSCFQGVVAWLNN</sequence>
<feature type="transmembrane region" description="Helical" evidence="2">
    <location>
        <begin position="245"/>
        <end position="267"/>
    </location>
</feature>
<feature type="transmembrane region" description="Helical" evidence="2">
    <location>
        <begin position="218"/>
        <end position="238"/>
    </location>
</feature>
<evidence type="ECO:0000313" key="3">
    <source>
        <dbReference type="EMBL" id="KAK0516839.1"/>
    </source>
</evidence>
<keyword evidence="2" id="KW-0472">Membrane</keyword>